<sequence>MNTRKVLKIVSGGLIAVATLIEVRSILQPNHHPVVKIPTHNQQQRSVFTWAKTFFERFPKLTKVQADSTFPRDDIKPWDWNWDNKEPQLDSDNRLHVFSWGDKKGSVKGTGSRHLLFIRHGQYHYADSDKDCHLTQLGREQLNFTGARLKQLNLPYSILYYSTMTRAVESTEEIMRHLPDVPVEPTDSLCEGAPFPLEPPLENYKPTEDELDNDGSRIEKAFRTYVHRPSPNQSKDSYEIFVCHANVIRYFVCRALQIPPEAWIRFSLDHGSITWIVIRPNGRVALRWLGNSGHMPPEKISIS</sequence>
<organism evidence="6 7">
    <name type="scientific">Fasciola gigantica</name>
    <name type="common">Giant liver fluke</name>
    <dbReference type="NCBI Taxonomy" id="46835"/>
    <lineage>
        <taxon>Eukaryota</taxon>
        <taxon>Metazoa</taxon>
        <taxon>Spiralia</taxon>
        <taxon>Lophotrochozoa</taxon>
        <taxon>Platyhelminthes</taxon>
        <taxon>Trematoda</taxon>
        <taxon>Digenea</taxon>
        <taxon>Plagiorchiida</taxon>
        <taxon>Echinostomata</taxon>
        <taxon>Echinostomatoidea</taxon>
        <taxon>Fasciolidae</taxon>
        <taxon>Fasciola</taxon>
    </lineage>
</organism>
<dbReference type="GO" id="GO:0004722">
    <property type="term" value="F:protein serine/threonine phosphatase activity"/>
    <property type="evidence" value="ECO:0007669"/>
    <property type="project" value="UniProtKB-EC"/>
</dbReference>
<comment type="caution">
    <text evidence="6">The sequence shown here is derived from an EMBL/GenBank/DDBJ whole genome shotgun (WGS) entry which is preliminary data.</text>
</comment>
<keyword evidence="3" id="KW-0378">Hydrolase</keyword>
<name>A0A504YLJ0_FASGI</name>
<keyword evidence="7" id="KW-1185">Reference proteome</keyword>
<dbReference type="InterPro" id="IPR029033">
    <property type="entry name" value="His_PPase_superfam"/>
</dbReference>
<proteinExistence type="inferred from homology"/>
<dbReference type="STRING" id="46835.A0A504YLJ0"/>
<evidence type="ECO:0000256" key="3">
    <source>
        <dbReference type="ARBA" id="ARBA00022801"/>
    </source>
</evidence>
<evidence type="ECO:0000313" key="6">
    <source>
        <dbReference type="EMBL" id="TPP62702.1"/>
    </source>
</evidence>
<dbReference type="SUPFAM" id="SSF53254">
    <property type="entry name" value="Phosphoglycerate mutase-like"/>
    <property type="match status" value="1"/>
</dbReference>
<dbReference type="OrthoDB" id="2118094at2759"/>
<comment type="similarity">
    <text evidence="1">Belongs to the phosphoglycerate mutase family. BPG-dependent PGAM subfamily.</text>
</comment>
<dbReference type="SMART" id="SM00855">
    <property type="entry name" value="PGAM"/>
    <property type="match status" value="1"/>
</dbReference>
<evidence type="ECO:0000256" key="5">
    <source>
        <dbReference type="ARBA" id="ARBA00040722"/>
    </source>
</evidence>
<dbReference type="Gene3D" id="3.40.50.1240">
    <property type="entry name" value="Phosphoglycerate mutase-like"/>
    <property type="match status" value="1"/>
</dbReference>
<dbReference type="EMBL" id="SUNJ01006537">
    <property type="protein sequence ID" value="TPP62702.1"/>
    <property type="molecule type" value="Genomic_DNA"/>
</dbReference>
<evidence type="ECO:0000256" key="4">
    <source>
        <dbReference type="ARBA" id="ARBA00039765"/>
    </source>
</evidence>
<dbReference type="GO" id="GO:0005739">
    <property type="term" value="C:mitochondrion"/>
    <property type="evidence" value="ECO:0007669"/>
    <property type="project" value="TreeGrafter"/>
</dbReference>
<dbReference type="Proteomes" id="UP000316759">
    <property type="component" value="Unassembled WGS sequence"/>
</dbReference>
<dbReference type="InterPro" id="IPR013078">
    <property type="entry name" value="His_Pase_superF_clade-1"/>
</dbReference>
<evidence type="ECO:0000313" key="7">
    <source>
        <dbReference type="Proteomes" id="UP000316759"/>
    </source>
</evidence>
<dbReference type="EC" id="3.1.3.16" evidence="2"/>
<evidence type="ECO:0000256" key="1">
    <source>
        <dbReference type="ARBA" id="ARBA00006717"/>
    </source>
</evidence>
<accession>A0A504YLJ0</accession>
<protein>
    <recommendedName>
        <fullName evidence="4">Serine/threonine-protein phosphatase PGAM5, mitochondrial</fullName>
        <ecNumber evidence="2">3.1.3.16</ecNumber>
    </recommendedName>
    <alternativeName>
        <fullName evidence="5">Serine/threonine-protein phosphatase Pgam5, mitochondrial</fullName>
    </alternativeName>
</protein>
<dbReference type="AlphaFoldDB" id="A0A504YLJ0"/>
<reference evidence="6 7" key="1">
    <citation type="submission" date="2019-04" db="EMBL/GenBank/DDBJ databases">
        <title>Annotation for the trematode Fasciola gigantica.</title>
        <authorList>
            <person name="Choi Y.-J."/>
        </authorList>
    </citation>
    <scope>NUCLEOTIDE SEQUENCE [LARGE SCALE GENOMIC DNA]</scope>
    <source>
        <strain evidence="6">Uganda_cow_1</strain>
    </source>
</reference>
<dbReference type="InterPro" id="IPR051021">
    <property type="entry name" value="Mito_Ser/Thr_phosphatase"/>
</dbReference>
<evidence type="ECO:0000256" key="2">
    <source>
        <dbReference type="ARBA" id="ARBA00013081"/>
    </source>
</evidence>
<dbReference type="PANTHER" id="PTHR20935:SF0">
    <property type="entry name" value="SERINE_THREONINE-PROTEIN PHOSPHATASE PGAM5, MITOCHONDRIAL"/>
    <property type="match status" value="1"/>
</dbReference>
<dbReference type="Pfam" id="PF00300">
    <property type="entry name" value="His_Phos_1"/>
    <property type="match status" value="2"/>
</dbReference>
<dbReference type="PANTHER" id="PTHR20935">
    <property type="entry name" value="PHOSPHOGLYCERATE MUTASE-RELATED"/>
    <property type="match status" value="1"/>
</dbReference>
<gene>
    <name evidence="6" type="ORF">FGIG_02856</name>
</gene>
<dbReference type="GO" id="GO:0090141">
    <property type="term" value="P:positive regulation of mitochondrial fission"/>
    <property type="evidence" value="ECO:0007669"/>
    <property type="project" value="TreeGrafter"/>
</dbReference>
<dbReference type="CDD" id="cd07067">
    <property type="entry name" value="HP_PGM_like"/>
    <property type="match status" value="1"/>
</dbReference>